<organism evidence="1 2">
    <name type="scientific">Pedobacter cryoconitis</name>
    <dbReference type="NCBI Taxonomy" id="188932"/>
    <lineage>
        <taxon>Bacteria</taxon>
        <taxon>Pseudomonadati</taxon>
        <taxon>Bacteroidota</taxon>
        <taxon>Sphingobacteriia</taxon>
        <taxon>Sphingobacteriales</taxon>
        <taxon>Sphingobacteriaceae</taxon>
        <taxon>Pedobacter</taxon>
    </lineage>
</organism>
<dbReference type="AlphaFoldDB" id="A0A7X0MHS7"/>
<proteinExistence type="predicted"/>
<gene>
    <name evidence="1" type="ORF">HDF25_001794</name>
</gene>
<reference evidence="1 2" key="1">
    <citation type="submission" date="2020-08" db="EMBL/GenBank/DDBJ databases">
        <title>Genomic Encyclopedia of Type Strains, Phase IV (KMG-V): Genome sequencing to study the core and pangenomes of soil and plant-associated prokaryotes.</title>
        <authorList>
            <person name="Whitman W."/>
        </authorList>
    </citation>
    <scope>NUCLEOTIDE SEQUENCE [LARGE SCALE GENOMIC DNA]</scope>
    <source>
        <strain evidence="1 2">M2T3</strain>
    </source>
</reference>
<dbReference type="EMBL" id="JACHCC010000004">
    <property type="protein sequence ID" value="MBB6499652.1"/>
    <property type="molecule type" value="Genomic_DNA"/>
</dbReference>
<comment type="caution">
    <text evidence="1">The sequence shown here is derived from an EMBL/GenBank/DDBJ whole genome shotgun (WGS) entry which is preliminary data.</text>
</comment>
<sequence>MFRRATIFSLILITLLANFSRCFVFAGFELNQKYIAENLCVNKNRPWMHCDGHCYLMKKMKQAEEHEKKQATRNNLSHLNISFFQEPFCLTFISPVILENNKGSFPAYQSQYIHRYTGTIFQPPKQIA</sequence>
<protein>
    <submittedName>
        <fullName evidence="1">Uncharacterized protein</fullName>
    </submittedName>
</protein>
<dbReference type="Proteomes" id="UP000521017">
    <property type="component" value="Unassembled WGS sequence"/>
</dbReference>
<evidence type="ECO:0000313" key="1">
    <source>
        <dbReference type="EMBL" id="MBB6499652.1"/>
    </source>
</evidence>
<accession>A0A7X0MHS7</accession>
<name>A0A7X0MHS7_9SPHI</name>
<dbReference type="RefSeq" id="WP_184624379.1">
    <property type="nucleotide sequence ID" value="NZ_JACHCC010000004.1"/>
</dbReference>
<evidence type="ECO:0000313" key="2">
    <source>
        <dbReference type="Proteomes" id="UP000521017"/>
    </source>
</evidence>